<proteinExistence type="predicted"/>
<accession>A0A4Z0BJZ0</accession>
<evidence type="ECO:0000259" key="1">
    <source>
        <dbReference type="Pfam" id="PF07883"/>
    </source>
</evidence>
<dbReference type="InterPro" id="IPR013096">
    <property type="entry name" value="Cupin_2"/>
</dbReference>
<comment type="caution">
    <text evidence="2">The sequence shown here is derived from an EMBL/GenBank/DDBJ whole genome shotgun (WGS) entry which is preliminary data.</text>
</comment>
<dbReference type="Pfam" id="PF07883">
    <property type="entry name" value="Cupin_2"/>
    <property type="match status" value="1"/>
</dbReference>
<dbReference type="EMBL" id="SMLL01000005">
    <property type="protein sequence ID" value="TFY98733.1"/>
    <property type="molecule type" value="Genomic_DNA"/>
</dbReference>
<feature type="domain" description="Cupin type-2" evidence="1">
    <location>
        <begin position="30"/>
        <end position="74"/>
    </location>
</feature>
<organism evidence="2 3">
    <name type="scientific">Ramlibacter rhizophilus</name>
    <dbReference type="NCBI Taxonomy" id="1781167"/>
    <lineage>
        <taxon>Bacteria</taxon>
        <taxon>Pseudomonadati</taxon>
        <taxon>Pseudomonadota</taxon>
        <taxon>Betaproteobacteria</taxon>
        <taxon>Burkholderiales</taxon>
        <taxon>Comamonadaceae</taxon>
        <taxon>Ramlibacter</taxon>
    </lineage>
</organism>
<name>A0A4Z0BJZ0_9BURK</name>
<sequence>MTKDEFLSRLRAEGFAEPVAVERDAGYRLDLHDHPFEAYALITEGELSIEVDGVATAYPAGSTFRLAPHTPHREWAGAAGARYLSGRRESAKGQP</sequence>
<dbReference type="AlphaFoldDB" id="A0A4Z0BJZ0"/>
<dbReference type="OrthoDB" id="8756764at2"/>
<dbReference type="RefSeq" id="WP_135285884.1">
    <property type="nucleotide sequence ID" value="NZ_SMLL01000005.1"/>
</dbReference>
<gene>
    <name evidence="2" type="ORF">EZ242_14545</name>
</gene>
<evidence type="ECO:0000313" key="3">
    <source>
        <dbReference type="Proteomes" id="UP000297564"/>
    </source>
</evidence>
<keyword evidence="3" id="KW-1185">Reference proteome</keyword>
<protein>
    <submittedName>
        <fullName evidence="2">Cupin domain-containing protein</fullName>
    </submittedName>
</protein>
<dbReference type="InterPro" id="IPR014710">
    <property type="entry name" value="RmlC-like_jellyroll"/>
</dbReference>
<dbReference type="Gene3D" id="2.60.120.10">
    <property type="entry name" value="Jelly Rolls"/>
    <property type="match status" value="1"/>
</dbReference>
<dbReference type="InterPro" id="IPR011051">
    <property type="entry name" value="RmlC_Cupin_sf"/>
</dbReference>
<dbReference type="SUPFAM" id="SSF51182">
    <property type="entry name" value="RmlC-like cupins"/>
    <property type="match status" value="1"/>
</dbReference>
<dbReference type="Proteomes" id="UP000297564">
    <property type="component" value="Unassembled WGS sequence"/>
</dbReference>
<evidence type="ECO:0000313" key="2">
    <source>
        <dbReference type="EMBL" id="TFY98733.1"/>
    </source>
</evidence>
<reference evidence="2 3" key="1">
    <citation type="submission" date="2019-03" db="EMBL/GenBank/DDBJ databases">
        <title>Ramlibacter rhizophilus CCTCC AB2015357, whole genome shotgun sequence.</title>
        <authorList>
            <person name="Zhang X."/>
            <person name="Feng G."/>
            <person name="Zhu H."/>
        </authorList>
    </citation>
    <scope>NUCLEOTIDE SEQUENCE [LARGE SCALE GENOMIC DNA]</scope>
    <source>
        <strain evidence="2 3">CCTCC AB2015357</strain>
    </source>
</reference>